<reference evidence="2" key="1">
    <citation type="submission" date="2020-01" db="EMBL/GenBank/DDBJ databases">
        <authorList>
            <person name="Feng Z.H.Z."/>
        </authorList>
    </citation>
    <scope>NUCLEOTIDE SEQUENCE</scope>
    <source>
        <strain evidence="2">CBS107.38</strain>
    </source>
</reference>
<sequence length="234" mass="25040">MCPTKTPIRVGVLYEGTQMTDLAGLDLLGNLTPQTINLIAAMNPQFASMVPHAISMDFLYISSSMDSAHVTPDMYVRPTHTYATAPRDLDILLLGGPNPATVKEESLSFLQEASKQTKVILTTCTGAMWLARSGVLEGKKATTNRVMVEVASKMFPGTEWVDRRWVVDAGCFDGAEIWTAGGAGCGESSQNFCEGARTSLNGAVVGTLEAQSVHDMECQANMKSIALSSRGELA</sequence>
<evidence type="ECO:0000259" key="1">
    <source>
        <dbReference type="Pfam" id="PF01965"/>
    </source>
</evidence>
<organism evidence="2 3">
    <name type="scientific">Alternaria burnsii</name>
    <dbReference type="NCBI Taxonomy" id="1187904"/>
    <lineage>
        <taxon>Eukaryota</taxon>
        <taxon>Fungi</taxon>
        <taxon>Dikarya</taxon>
        <taxon>Ascomycota</taxon>
        <taxon>Pezizomycotina</taxon>
        <taxon>Dothideomycetes</taxon>
        <taxon>Pleosporomycetidae</taxon>
        <taxon>Pleosporales</taxon>
        <taxon>Pleosporineae</taxon>
        <taxon>Pleosporaceae</taxon>
        <taxon>Alternaria</taxon>
        <taxon>Alternaria sect. Alternaria</taxon>
    </lineage>
</organism>
<dbReference type="InterPro" id="IPR029062">
    <property type="entry name" value="Class_I_gatase-like"/>
</dbReference>
<dbReference type="Proteomes" id="UP000596902">
    <property type="component" value="Unassembled WGS sequence"/>
</dbReference>
<dbReference type="AlphaFoldDB" id="A0A8H7BGK1"/>
<proteinExistence type="predicted"/>
<gene>
    <name evidence="2" type="ORF">GT037_000697</name>
</gene>
<keyword evidence="3" id="KW-1185">Reference proteome</keyword>
<feature type="domain" description="DJ-1/PfpI" evidence="1">
    <location>
        <begin position="61"/>
        <end position="169"/>
    </location>
</feature>
<protein>
    <recommendedName>
        <fullName evidence="1">DJ-1/PfpI domain-containing protein</fullName>
    </recommendedName>
</protein>
<dbReference type="Pfam" id="PF01965">
    <property type="entry name" value="DJ-1_PfpI"/>
    <property type="match status" value="1"/>
</dbReference>
<evidence type="ECO:0000313" key="2">
    <source>
        <dbReference type="EMBL" id="KAF7681721.1"/>
    </source>
</evidence>
<dbReference type="RefSeq" id="XP_038791600.1">
    <property type="nucleotide sequence ID" value="XM_038925744.1"/>
</dbReference>
<reference evidence="2" key="2">
    <citation type="submission" date="2020-08" db="EMBL/GenBank/DDBJ databases">
        <title>Draft Genome Sequence of Cumin Blight Pathogen Alternaria burnsii.</title>
        <authorList>
            <person name="Feng Z."/>
        </authorList>
    </citation>
    <scope>NUCLEOTIDE SEQUENCE</scope>
    <source>
        <strain evidence="2">CBS107.38</strain>
    </source>
</reference>
<dbReference type="PANTHER" id="PTHR43130:SF7">
    <property type="entry name" value="DJ-1_PFPI DOMAIN-CONTAINING PROTEIN"/>
    <property type="match status" value="1"/>
</dbReference>
<dbReference type="InterPro" id="IPR002818">
    <property type="entry name" value="DJ-1/PfpI"/>
</dbReference>
<name>A0A8H7BGK1_9PLEO</name>
<dbReference type="InterPro" id="IPR052158">
    <property type="entry name" value="INH-QAR"/>
</dbReference>
<dbReference type="EMBL" id="JAAABM010000001">
    <property type="protein sequence ID" value="KAF7681721.1"/>
    <property type="molecule type" value="Genomic_DNA"/>
</dbReference>
<evidence type="ECO:0000313" key="3">
    <source>
        <dbReference type="Proteomes" id="UP000596902"/>
    </source>
</evidence>
<accession>A0A8H7BGK1</accession>
<dbReference type="GeneID" id="62198922"/>
<dbReference type="SUPFAM" id="SSF52317">
    <property type="entry name" value="Class I glutamine amidotransferase-like"/>
    <property type="match status" value="1"/>
</dbReference>
<comment type="caution">
    <text evidence="2">The sequence shown here is derived from an EMBL/GenBank/DDBJ whole genome shotgun (WGS) entry which is preliminary data.</text>
</comment>
<dbReference type="Gene3D" id="3.40.50.880">
    <property type="match status" value="1"/>
</dbReference>
<dbReference type="PANTHER" id="PTHR43130">
    <property type="entry name" value="ARAC-FAMILY TRANSCRIPTIONAL REGULATOR"/>
    <property type="match status" value="1"/>
</dbReference>